<reference evidence="1 2" key="1">
    <citation type="submission" date="2024-04" db="EMBL/GenBank/DDBJ databases">
        <authorList>
            <person name="Fracassetti M."/>
        </authorList>
    </citation>
    <scope>NUCLEOTIDE SEQUENCE [LARGE SCALE GENOMIC DNA]</scope>
</reference>
<accession>A0AAV2G5F1</accession>
<proteinExistence type="predicted"/>
<evidence type="ECO:0000313" key="1">
    <source>
        <dbReference type="EMBL" id="CAL1405900.1"/>
    </source>
</evidence>
<keyword evidence="2" id="KW-1185">Reference proteome</keyword>
<name>A0AAV2G5F1_9ROSI</name>
<organism evidence="1 2">
    <name type="scientific">Linum trigynum</name>
    <dbReference type="NCBI Taxonomy" id="586398"/>
    <lineage>
        <taxon>Eukaryota</taxon>
        <taxon>Viridiplantae</taxon>
        <taxon>Streptophyta</taxon>
        <taxon>Embryophyta</taxon>
        <taxon>Tracheophyta</taxon>
        <taxon>Spermatophyta</taxon>
        <taxon>Magnoliopsida</taxon>
        <taxon>eudicotyledons</taxon>
        <taxon>Gunneridae</taxon>
        <taxon>Pentapetalae</taxon>
        <taxon>rosids</taxon>
        <taxon>fabids</taxon>
        <taxon>Malpighiales</taxon>
        <taxon>Linaceae</taxon>
        <taxon>Linum</taxon>
    </lineage>
</organism>
<protein>
    <submittedName>
        <fullName evidence="1">Uncharacterized protein</fullName>
    </submittedName>
</protein>
<sequence>MRETIYRELTMEFLVTFKCLYGTNQDFNFDEEDTVTFRLGGVMTSTSVTSFSVALSIYCEEFNGTQSYRYLKRK</sequence>
<dbReference type="AlphaFoldDB" id="A0AAV2G5F1"/>
<dbReference type="Proteomes" id="UP001497516">
    <property type="component" value="Chromosome 8"/>
</dbReference>
<gene>
    <name evidence="1" type="ORF">LTRI10_LOCUS45661</name>
</gene>
<dbReference type="EMBL" id="OZ034821">
    <property type="protein sequence ID" value="CAL1405900.1"/>
    <property type="molecule type" value="Genomic_DNA"/>
</dbReference>
<evidence type="ECO:0000313" key="2">
    <source>
        <dbReference type="Proteomes" id="UP001497516"/>
    </source>
</evidence>